<feature type="transmembrane region" description="Helical" evidence="2">
    <location>
        <begin position="101"/>
        <end position="122"/>
    </location>
</feature>
<keyword evidence="2" id="KW-0472">Membrane</keyword>
<protein>
    <submittedName>
        <fullName evidence="3">Uncharacterized protein</fullName>
    </submittedName>
</protein>
<evidence type="ECO:0000256" key="1">
    <source>
        <dbReference type="SAM" id="MobiDB-lite"/>
    </source>
</evidence>
<keyword evidence="2" id="KW-1133">Transmembrane helix</keyword>
<dbReference type="Proteomes" id="UP001285908">
    <property type="component" value="Unassembled WGS sequence"/>
</dbReference>
<organism evidence="3 4">
    <name type="scientific">Neurospora hispaniola</name>
    <dbReference type="NCBI Taxonomy" id="588809"/>
    <lineage>
        <taxon>Eukaryota</taxon>
        <taxon>Fungi</taxon>
        <taxon>Dikarya</taxon>
        <taxon>Ascomycota</taxon>
        <taxon>Pezizomycotina</taxon>
        <taxon>Sordariomycetes</taxon>
        <taxon>Sordariomycetidae</taxon>
        <taxon>Sordariales</taxon>
        <taxon>Sordariaceae</taxon>
        <taxon>Neurospora</taxon>
    </lineage>
</organism>
<name>A0AAJ0HZY5_9PEZI</name>
<proteinExistence type="predicted"/>
<comment type="caution">
    <text evidence="3">The sequence shown here is derived from an EMBL/GenBank/DDBJ whole genome shotgun (WGS) entry which is preliminary data.</text>
</comment>
<gene>
    <name evidence="3" type="ORF">B0T23DRAFT_239995</name>
</gene>
<keyword evidence="4" id="KW-1185">Reference proteome</keyword>
<sequence>MESHRYDDGLEAASQNFPEVVPPQTHAYNAQQHQQYPEAYHDSPPVPKQTPSPYSPSQPSPGYGGATTIAGSTIESQAHVGDAHTTPKNDGKRRMICGCSLLTFVLSCIIALLSAAVIGLAAGTGIEASRANDAVHKLAAYTSANPVQVATTSTFPGTSTTATMTSTGGIGGATSPSGVEVDSGCGSRSDQVNGTTYTSLKSLDQRSYRIYCFRDYNRDTTNSINLVAIFTPDFEACMDACASWSKYVFPKSNSKDPGWDCKAVSFIPAWVNRSTAEERRYTGNCYLKAGPASIDKLDKHSNVHAALWQSG</sequence>
<evidence type="ECO:0000256" key="2">
    <source>
        <dbReference type="SAM" id="Phobius"/>
    </source>
</evidence>
<keyword evidence="2" id="KW-0812">Transmembrane</keyword>
<feature type="compositionally biased region" description="Pro residues" evidence="1">
    <location>
        <begin position="44"/>
        <end position="59"/>
    </location>
</feature>
<dbReference type="EMBL" id="JAULSX010000009">
    <property type="protein sequence ID" value="KAK3485841.1"/>
    <property type="molecule type" value="Genomic_DNA"/>
</dbReference>
<reference evidence="3 4" key="1">
    <citation type="journal article" date="2023" name="Mol. Phylogenet. Evol.">
        <title>Genome-scale phylogeny and comparative genomics of the fungal order Sordariales.</title>
        <authorList>
            <person name="Hensen N."/>
            <person name="Bonometti L."/>
            <person name="Westerberg I."/>
            <person name="Brannstrom I.O."/>
            <person name="Guillou S."/>
            <person name="Cros-Aarteil S."/>
            <person name="Calhoun S."/>
            <person name="Haridas S."/>
            <person name="Kuo A."/>
            <person name="Mondo S."/>
            <person name="Pangilinan J."/>
            <person name="Riley R."/>
            <person name="LaButti K."/>
            <person name="Andreopoulos B."/>
            <person name="Lipzen A."/>
            <person name="Chen C."/>
            <person name="Yan M."/>
            <person name="Daum C."/>
            <person name="Ng V."/>
            <person name="Clum A."/>
            <person name="Steindorff A."/>
            <person name="Ohm R.A."/>
            <person name="Martin F."/>
            <person name="Silar P."/>
            <person name="Natvig D.O."/>
            <person name="Lalanne C."/>
            <person name="Gautier V."/>
            <person name="Ament-Velasquez S.L."/>
            <person name="Kruys A."/>
            <person name="Hutchinson M.I."/>
            <person name="Powell A.J."/>
            <person name="Barry K."/>
            <person name="Miller A.N."/>
            <person name="Grigoriev I.V."/>
            <person name="Debuchy R."/>
            <person name="Gladieux P."/>
            <person name="Hiltunen Thoren M."/>
            <person name="Johannesson H."/>
        </authorList>
    </citation>
    <scope>NUCLEOTIDE SEQUENCE [LARGE SCALE GENOMIC DNA]</scope>
    <source>
        <strain evidence="3 4">FGSC 10403</strain>
    </source>
</reference>
<feature type="region of interest" description="Disordered" evidence="1">
    <location>
        <begin position="1"/>
        <end position="69"/>
    </location>
</feature>
<evidence type="ECO:0000313" key="4">
    <source>
        <dbReference type="Proteomes" id="UP001285908"/>
    </source>
</evidence>
<evidence type="ECO:0000313" key="3">
    <source>
        <dbReference type="EMBL" id="KAK3485841.1"/>
    </source>
</evidence>
<accession>A0AAJ0HZY5</accession>
<dbReference type="AlphaFoldDB" id="A0AAJ0HZY5"/>
<dbReference type="RefSeq" id="XP_062688604.1">
    <property type="nucleotide sequence ID" value="XM_062834022.1"/>
</dbReference>
<dbReference type="GeneID" id="87871644"/>
<feature type="compositionally biased region" description="Polar residues" evidence="1">
    <location>
        <begin position="26"/>
        <end position="35"/>
    </location>
</feature>